<protein>
    <submittedName>
        <fullName evidence="1">Uncharacterized protein</fullName>
    </submittedName>
</protein>
<dbReference type="Proteomes" id="UP000825729">
    <property type="component" value="Unassembled WGS sequence"/>
</dbReference>
<name>A0AAV7EXL2_ARIFI</name>
<keyword evidence="2" id="KW-1185">Reference proteome</keyword>
<reference evidence="1 2" key="1">
    <citation type="submission" date="2021-07" db="EMBL/GenBank/DDBJ databases">
        <title>The Aristolochia fimbriata genome: insights into angiosperm evolution, floral development and chemical biosynthesis.</title>
        <authorList>
            <person name="Jiao Y."/>
        </authorList>
    </citation>
    <scope>NUCLEOTIDE SEQUENCE [LARGE SCALE GENOMIC DNA]</scope>
    <source>
        <strain evidence="1">IBCAS-2021</strain>
        <tissue evidence="1">Leaf</tissue>
    </source>
</reference>
<organism evidence="1 2">
    <name type="scientific">Aristolochia fimbriata</name>
    <name type="common">White veined hardy Dutchman's pipe vine</name>
    <dbReference type="NCBI Taxonomy" id="158543"/>
    <lineage>
        <taxon>Eukaryota</taxon>
        <taxon>Viridiplantae</taxon>
        <taxon>Streptophyta</taxon>
        <taxon>Embryophyta</taxon>
        <taxon>Tracheophyta</taxon>
        <taxon>Spermatophyta</taxon>
        <taxon>Magnoliopsida</taxon>
        <taxon>Magnoliidae</taxon>
        <taxon>Piperales</taxon>
        <taxon>Aristolochiaceae</taxon>
        <taxon>Aristolochia</taxon>
    </lineage>
</organism>
<dbReference type="EMBL" id="JAINDJ010000003">
    <property type="protein sequence ID" value="KAG9453577.1"/>
    <property type="molecule type" value="Genomic_DNA"/>
</dbReference>
<sequence length="88" mass="10172">MDLVRLFKMPERSQTMHSVGDWEMRQPVRCGEFAICSTNFNGQPKESKGDSSFLQLDAVEDLGGKRIFREQPVEDLVEAKHNYRKPDI</sequence>
<accession>A0AAV7EXL2</accession>
<evidence type="ECO:0000313" key="2">
    <source>
        <dbReference type="Proteomes" id="UP000825729"/>
    </source>
</evidence>
<comment type="caution">
    <text evidence="1">The sequence shown here is derived from an EMBL/GenBank/DDBJ whole genome shotgun (WGS) entry which is preliminary data.</text>
</comment>
<proteinExistence type="predicted"/>
<dbReference type="AlphaFoldDB" id="A0AAV7EXL2"/>
<gene>
    <name evidence="1" type="ORF">H6P81_006481</name>
</gene>
<evidence type="ECO:0000313" key="1">
    <source>
        <dbReference type="EMBL" id="KAG9453577.1"/>
    </source>
</evidence>